<proteinExistence type="predicted"/>
<dbReference type="PANTHER" id="PTHR43162:SF1">
    <property type="entry name" value="PRESTALK A DIFFERENTIATION PROTEIN A"/>
    <property type="match status" value="1"/>
</dbReference>
<organism evidence="2">
    <name type="scientific">Kitasatospora camelliae</name>
    <dbReference type="NCBI Taxonomy" id="3156397"/>
    <lineage>
        <taxon>Bacteria</taxon>
        <taxon>Bacillati</taxon>
        <taxon>Actinomycetota</taxon>
        <taxon>Actinomycetes</taxon>
        <taxon>Kitasatosporales</taxon>
        <taxon>Streptomycetaceae</taxon>
        <taxon>Kitasatospora</taxon>
    </lineage>
</organism>
<sequence length="279" mass="29403">MILVTGATGNVGRHVVELLTARGEKTRVLARDPQRAAGLGATEVVQGDLTQPRTLPAALDGVDAVFLFAAPGCGPDLVAAAERAGVQRVVLLSSDSIDDEQAEQSNPIAAYHAEIERALRGSRLAWTFLRSGHMAINVLPWAAQIKAGDVVRAPYAQATSAPVHEADLAEAAVVALTEPGHEGRTYRLTGPDSLTSAEQLALIGAAIGRPLRYEEQTPEAAREQMSRFIPPFILDTLMAGSAASVGRTATVLPTVEELTGRPARSFAAWARDRAGDFAA</sequence>
<dbReference type="AlphaFoldDB" id="A0AAU8K514"/>
<protein>
    <submittedName>
        <fullName evidence="2">NAD(P)H-binding protein</fullName>
    </submittedName>
</protein>
<dbReference type="Gene3D" id="3.40.50.720">
    <property type="entry name" value="NAD(P)-binding Rossmann-like Domain"/>
    <property type="match status" value="1"/>
</dbReference>
<dbReference type="PANTHER" id="PTHR43162">
    <property type="match status" value="1"/>
</dbReference>
<evidence type="ECO:0000259" key="1">
    <source>
        <dbReference type="Pfam" id="PF13460"/>
    </source>
</evidence>
<gene>
    <name evidence="2" type="ORF">ABWK59_31470</name>
</gene>
<dbReference type="InterPro" id="IPR016040">
    <property type="entry name" value="NAD(P)-bd_dom"/>
</dbReference>
<dbReference type="EMBL" id="CP159872">
    <property type="protein sequence ID" value="XCM83123.1"/>
    <property type="molecule type" value="Genomic_DNA"/>
</dbReference>
<name>A0AAU8K514_9ACTN</name>
<dbReference type="InterPro" id="IPR036291">
    <property type="entry name" value="NAD(P)-bd_dom_sf"/>
</dbReference>
<accession>A0AAU8K514</accession>
<dbReference type="InterPro" id="IPR051604">
    <property type="entry name" value="Ergot_Alk_Oxidoreductase"/>
</dbReference>
<dbReference type="SUPFAM" id="SSF51735">
    <property type="entry name" value="NAD(P)-binding Rossmann-fold domains"/>
    <property type="match status" value="1"/>
</dbReference>
<dbReference type="RefSeq" id="WP_354644058.1">
    <property type="nucleotide sequence ID" value="NZ_CP159872.1"/>
</dbReference>
<reference evidence="2" key="1">
    <citation type="submission" date="2024-06" db="EMBL/GenBank/DDBJ databases">
        <title>The genome sequences of Kitasatospora sp. strain HUAS MG31.</title>
        <authorList>
            <person name="Mo P."/>
        </authorList>
    </citation>
    <scope>NUCLEOTIDE SEQUENCE</scope>
    <source>
        <strain evidence="2">HUAS MG31</strain>
    </source>
</reference>
<dbReference type="KEGG" id="kcm:ABWK59_31470"/>
<feature type="domain" description="NAD(P)-binding" evidence="1">
    <location>
        <begin position="6"/>
        <end position="179"/>
    </location>
</feature>
<evidence type="ECO:0000313" key="2">
    <source>
        <dbReference type="EMBL" id="XCM83123.1"/>
    </source>
</evidence>
<dbReference type="Gene3D" id="3.90.25.10">
    <property type="entry name" value="UDP-galactose 4-epimerase, domain 1"/>
    <property type="match status" value="1"/>
</dbReference>
<dbReference type="Pfam" id="PF13460">
    <property type="entry name" value="NAD_binding_10"/>
    <property type="match status" value="1"/>
</dbReference>